<keyword evidence="2" id="KW-0547">Nucleotide-binding</keyword>
<dbReference type="InterPro" id="IPR017911">
    <property type="entry name" value="MacB-like_ATP-bd"/>
</dbReference>
<evidence type="ECO:0000256" key="1">
    <source>
        <dbReference type="ARBA" id="ARBA00022448"/>
    </source>
</evidence>
<dbReference type="InterPro" id="IPR017871">
    <property type="entry name" value="ABC_transporter-like_CS"/>
</dbReference>
<gene>
    <name evidence="5" type="ORF">V6984_15690</name>
</gene>
<keyword evidence="3 5" id="KW-0067">ATP-binding</keyword>
<dbReference type="InterPro" id="IPR003439">
    <property type="entry name" value="ABC_transporter-like_ATP-bd"/>
</dbReference>
<dbReference type="InterPro" id="IPR027417">
    <property type="entry name" value="P-loop_NTPase"/>
</dbReference>
<proteinExistence type="predicted"/>
<keyword evidence="6" id="KW-1185">Reference proteome</keyword>
<evidence type="ECO:0000256" key="2">
    <source>
        <dbReference type="ARBA" id="ARBA00022741"/>
    </source>
</evidence>
<evidence type="ECO:0000259" key="4">
    <source>
        <dbReference type="PROSITE" id="PS50893"/>
    </source>
</evidence>
<dbReference type="PROSITE" id="PS00211">
    <property type="entry name" value="ABC_TRANSPORTER_1"/>
    <property type="match status" value="1"/>
</dbReference>
<evidence type="ECO:0000313" key="5">
    <source>
        <dbReference type="EMBL" id="XAH72938.1"/>
    </source>
</evidence>
<feature type="domain" description="ABC transporter" evidence="4">
    <location>
        <begin position="5"/>
        <end position="240"/>
    </location>
</feature>
<sequence>MKIIVEAKSLSKEFQGTTVLRNINLTVEKGEFIAVMGQSGCGKSTLLYNLSGMDRPTSGKIFFDGQELQELPEPQMSSIRLKKMGFVFQKANLLRSLSVRDNIIFPAYQAGIFKREEINENARRWMEQTGILSSAKQDVRKISGGQQQRASICRALMNRPQILFADEPTGALNSSATGEIMDIFNRINAEGTAILMVTHDGKVAARADRIIYLEDGAIGEELILGKFSKDRREEREKRAAAFMR</sequence>
<reference evidence="5 6" key="1">
    <citation type="submission" date="2024-02" db="EMBL/GenBank/DDBJ databases">
        <title>Bacterial strain from lacustrine sediment.</title>
        <authorList>
            <person name="Petit C."/>
            <person name="Fadhlaoui K."/>
        </authorList>
    </citation>
    <scope>NUCLEOTIDE SEQUENCE [LARGE SCALE GENOMIC DNA]</scope>
    <source>
        <strain evidence="5 6">IPX-CK</strain>
    </source>
</reference>
<accession>A0ABZ3ERT3</accession>
<dbReference type="Pfam" id="PF00005">
    <property type="entry name" value="ABC_tran"/>
    <property type="match status" value="1"/>
</dbReference>
<dbReference type="Gene3D" id="3.40.50.300">
    <property type="entry name" value="P-loop containing nucleotide triphosphate hydrolases"/>
    <property type="match status" value="1"/>
</dbReference>
<evidence type="ECO:0000313" key="6">
    <source>
        <dbReference type="Proteomes" id="UP001451571"/>
    </source>
</evidence>
<dbReference type="SUPFAM" id="SSF52540">
    <property type="entry name" value="P-loop containing nucleoside triphosphate hydrolases"/>
    <property type="match status" value="1"/>
</dbReference>
<keyword evidence="1" id="KW-0813">Transport</keyword>
<evidence type="ECO:0000256" key="3">
    <source>
        <dbReference type="ARBA" id="ARBA00022840"/>
    </source>
</evidence>
<dbReference type="InterPro" id="IPR015854">
    <property type="entry name" value="ABC_transpr_LolD-like"/>
</dbReference>
<dbReference type="InterPro" id="IPR003593">
    <property type="entry name" value="AAA+_ATPase"/>
</dbReference>
<protein>
    <submittedName>
        <fullName evidence="5">ABC transporter ATP-binding protein</fullName>
    </submittedName>
</protein>
<dbReference type="Proteomes" id="UP001451571">
    <property type="component" value="Chromosome"/>
</dbReference>
<dbReference type="RefSeq" id="WP_342756550.1">
    <property type="nucleotide sequence ID" value="NZ_CP146256.1"/>
</dbReference>
<organism evidence="5 6">
    <name type="scientific">Kineothrix sedimenti</name>
    <dbReference type="NCBI Taxonomy" id="3123317"/>
    <lineage>
        <taxon>Bacteria</taxon>
        <taxon>Bacillati</taxon>
        <taxon>Bacillota</taxon>
        <taxon>Clostridia</taxon>
        <taxon>Lachnospirales</taxon>
        <taxon>Lachnospiraceae</taxon>
        <taxon>Kineothrix</taxon>
    </lineage>
</organism>
<dbReference type="PROSITE" id="PS50893">
    <property type="entry name" value="ABC_TRANSPORTER_2"/>
    <property type="match status" value="1"/>
</dbReference>
<dbReference type="SMART" id="SM00382">
    <property type="entry name" value="AAA"/>
    <property type="match status" value="1"/>
</dbReference>
<dbReference type="CDD" id="cd03255">
    <property type="entry name" value="ABC_MJ0796_LolCDE_FtsE"/>
    <property type="match status" value="1"/>
</dbReference>
<dbReference type="PANTHER" id="PTHR24220">
    <property type="entry name" value="IMPORT ATP-BINDING PROTEIN"/>
    <property type="match status" value="1"/>
</dbReference>
<dbReference type="GO" id="GO:0005524">
    <property type="term" value="F:ATP binding"/>
    <property type="evidence" value="ECO:0007669"/>
    <property type="project" value="UniProtKB-KW"/>
</dbReference>
<name>A0ABZ3ERT3_9FIRM</name>
<dbReference type="EMBL" id="CP146256">
    <property type="protein sequence ID" value="XAH72938.1"/>
    <property type="molecule type" value="Genomic_DNA"/>
</dbReference>